<keyword evidence="2 4" id="KW-0479">Metal-binding</keyword>
<dbReference type="STRING" id="1230338.MOMA_04390"/>
<dbReference type="Gene3D" id="3.20.20.140">
    <property type="entry name" value="Metal-dependent hydrolases"/>
    <property type="match status" value="1"/>
</dbReference>
<evidence type="ECO:0000256" key="2">
    <source>
        <dbReference type="ARBA" id="ARBA00022723"/>
    </source>
</evidence>
<dbReference type="FunFam" id="3.20.20.140:FF:000005">
    <property type="entry name" value="TatD family hydrolase"/>
    <property type="match status" value="1"/>
</dbReference>
<dbReference type="InterPro" id="IPR018228">
    <property type="entry name" value="DNase_TatD-rel_CS"/>
</dbReference>
<dbReference type="GO" id="GO:0016788">
    <property type="term" value="F:hydrolase activity, acting on ester bonds"/>
    <property type="evidence" value="ECO:0007669"/>
    <property type="project" value="InterPro"/>
</dbReference>
<dbReference type="PANTHER" id="PTHR46124">
    <property type="entry name" value="D-AMINOACYL-TRNA DEACYLASE"/>
    <property type="match status" value="1"/>
</dbReference>
<keyword evidence="3" id="KW-0378">Hydrolase</keyword>
<dbReference type="AlphaFoldDB" id="L2F986"/>
<evidence type="ECO:0000256" key="1">
    <source>
        <dbReference type="ARBA" id="ARBA00009275"/>
    </source>
</evidence>
<dbReference type="CDD" id="cd01310">
    <property type="entry name" value="TatD_DNAse"/>
    <property type="match status" value="1"/>
</dbReference>
<evidence type="ECO:0000256" key="3">
    <source>
        <dbReference type="ARBA" id="ARBA00022801"/>
    </source>
</evidence>
<dbReference type="PIRSF" id="PIRSF005902">
    <property type="entry name" value="DNase_TatD"/>
    <property type="match status" value="1"/>
</dbReference>
<feature type="binding site" evidence="4">
    <location>
        <position position="12"/>
    </location>
    <ligand>
        <name>a divalent metal cation</name>
        <dbReference type="ChEBI" id="CHEBI:60240"/>
        <label>1</label>
    </ligand>
</feature>
<organism evidence="5 6">
    <name type="scientific">Moraxella macacae 0408225</name>
    <dbReference type="NCBI Taxonomy" id="1230338"/>
    <lineage>
        <taxon>Bacteria</taxon>
        <taxon>Pseudomonadati</taxon>
        <taxon>Pseudomonadota</taxon>
        <taxon>Gammaproteobacteria</taxon>
        <taxon>Moraxellales</taxon>
        <taxon>Moraxellaceae</taxon>
        <taxon>Moraxella</taxon>
    </lineage>
</organism>
<name>L2F986_9GAMM</name>
<evidence type="ECO:0000256" key="4">
    <source>
        <dbReference type="PIRSR" id="PIRSR005902-1"/>
    </source>
</evidence>
<dbReference type="RefSeq" id="WP_009767432.1">
    <property type="nucleotide sequence ID" value="NZ_ANIN01000001.1"/>
</dbReference>
<dbReference type="OrthoDB" id="9810005at2"/>
<evidence type="ECO:0000313" key="5">
    <source>
        <dbReference type="EMBL" id="ELA09614.1"/>
    </source>
</evidence>
<feature type="binding site" evidence="4">
    <location>
        <position position="146"/>
    </location>
    <ligand>
        <name>a divalent metal cation</name>
        <dbReference type="ChEBI" id="CHEBI:60240"/>
        <label>2</label>
    </ligand>
</feature>
<dbReference type="InterPro" id="IPR001130">
    <property type="entry name" value="TatD-like"/>
</dbReference>
<feature type="binding site" evidence="4">
    <location>
        <position position="170"/>
    </location>
    <ligand>
        <name>a divalent metal cation</name>
        <dbReference type="ChEBI" id="CHEBI:60240"/>
        <label>2</label>
    </ligand>
</feature>
<dbReference type="Pfam" id="PF01026">
    <property type="entry name" value="TatD_DNase"/>
    <property type="match status" value="1"/>
</dbReference>
<dbReference type="PROSITE" id="PS01137">
    <property type="entry name" value="TATD_1"/>
    <property type="match status" value="1"/>
</dbReference>
<feature type="binding site" evidence="4">
    <location>
        <position position="106"/>
    </location>
    <ligand>
        <name>a divalent metal cation</name>
        <dbReference type="ChEBI" id="CHEBI:60240"/>
        <label>1</label>
    </ligand>
</feature>
<dbReference type="GO" id="GO:0005829">
    <property type="term" value="C:cytosol"/>
    <property type="evidence" value="ECO:0007669"/>
    <property type="project" value="TreeGrafter"/>
</dbReference>
<dbReference type="SUPFAM" id="SSF51556">
    <property type="entry name" value="Metallo-dependent hydrolases"/>
    <property type="match status" value="1"/>
</dbReference>
<evidence type="ECO:0000313" key="6">
    <source>
        <dbReference type="Proteomes" id="UP000023795"/>
    </source>
</evidence>
<comment type="caution">
    <text evidence="5">The sequence shown here is derived from an EMBL/GenBank/DDBJ whole genome shotgun (WGS) entry which is preliminary data.</text>
</comment>
<keyword evidence="6" id="KW-1185">Reference proteome</keyword>
<accession>L2F986</accession>
<reference evidence="5 6" key="1">
    <citation type="journal article" date="2013" name="Genome Announc.">
        <title>Genome Sequence of Moraxella macacae 0408225, a Novel Bacterial Species Isolated from a Cynomolgus Macaque with Epistaxis.</title>
        <authorList>
            <person name="Ladner J.T."/>
            <person name="Whitehouse C.A."/>
            <person name="Koroleva G.I."/>
            <person name="Palacios G.F."/>
        </authorList>
    </citation>
    <scope>NUCLEOTIDE SEQUENCE [LARGE SCALE GENOMIC DNA]</scope>
    <source>
        <strain evidence="5 6">0408225</strain>
    </source>
</reference>
<comment type="similarity">
    <text evidence="1">Belongs to the metallo-dependent hydrolases superfamily. TatD-type hydrolase family.</text>
</comment>
<protein>
    <submittedName>
        <fullName evidence="5">TatD-related deoxyribonuclease</fullName>
    </submittedName>
</protein>
<dbReference type="eggNOG" id="COG0084">
    <property type="taxonomic scope" value="Bacteria"/>
</dbReference>
<dbReference type="InterPro" id="IPR032466">
    <property type="entry name" value="Metal_Hydrolase"/>
</dbReference>
<dbReference type="GO" id="GO:0046872">
    <property type="term" value="F:metal ion binding"/>
    <property type="evidence" value="ECO:0007669"/>
    <property type="project" value="UniProtKB-KW"/>
</dbReference>
<dbReference type="PANTHER" id="PTHR46124:SF3">
    <property type="entry name" value="HYDROLASE"/>
    <property type="match status" value="1"/>
</dbReference>
<dbReference type="Proteomes" id="UP000023795">
    <property type="component" value="Unassembled WGS sequence"/>
</dbReference>
<sequence length="284" mass="32361">MQHLMLIDTHTHFDLPEFDIDRITQAKLAFDNGVKHLVLIGFLAKYFQQMVACQTQMRDFIQQNQPSPIPHLAFGLHPFYITQHHDNDLLILEQFIKQYQSVAIGEIGLDTFTDEMKQTQNYAKQQDFFIKQLSLATQYQLPVLLHIRKAHAAAIRILKQQKFCQGGIAHSFSGGIQEAKTFVNLGFKIGITGQITNPNAKKLRTTVVELVKTVGLDSLVIETDCPDFTPICCHQSHKRRNTPANLVFVLDELSILLNIDKQLLAEQLWQNSIKALPNLTKFNV</sequence>
<dbReference type="PATRIC" id="fig|1230338.3.peg.953"/>
<gene>
    <name evidence="5" type="ORF">MOMA_04390</name>
</gene>
<proteinExistence type="inferred from homology"/>
<feature type="binding site" evidence="4">
    <location>
        <position position="10"/>
    </location>
    <ligand>
        <name>a divalent metal cation</name>
        <dbReference type="ChEBI" id="CHEBI:60240"/>
        <label>1</label>
    </ligand>
</feature>
<feature type="binding site" evidence="4">
    <location>
        <position position="224"/>
    </location>
    <ligand>
        <name>a divalent metal cation</name>
        <dbReference type="ChEBI" id="CHEBI:60240"/>
        <label>1</label>
    </ligand>
</feature>
<dbReference type="EMBL" id="ANIN01000001">
    <property type="protein sequence ID" value="ELA09614.1"/>
    <property type="molecule type" value="Genomic_DNA"/>
</dbReference>